<dbReference type="GO" id="GO:0003677">
    <property type="term" value="F:DNA binding"/>
    <property type="evidence" value="ECO:0007669"/>
    <property type="project" value="UniProtKB-KW"/>
</dbReference>
<dbReference type="InterPro" id="IPR036879">
    <property type="entry name" value="TF_MADSbox_sf"/>
</dbReference>
<dbReference type="Gene3D" id="3.40.1810.10">
    <property type="entry name" value="Transcription factor, MADS-box"/>
    <property type="match status" value="1"/>
</dbReference>
<dbReference type="GO" id="GO:0045944">
    <property type="term" value="P:positive regulation of transcription by RNA polymerase II"/>
    <property type="evidence" value="ECO:0007669"/>
    <property type="project" value="UniProtKB-ARBA"/>
</dbReference>
<dbReference type="EMBL" id="CAJVPD010000037">
    <property type="protein sequence ID" value="CAG8261917.1"/>
    <property type="molecule type" value="Genomic_DNA"/>
</dbReference>
<evidence type="ECO:0000256" key="3">
    <source>
        <dbReference type="ARBA" id="ARBA00023125"/>
    </source>
</evidence>
<keyword evidence="4" id="KW-0804">Transcription</keyword>
<evidence type="ECO:0000256" key="6">
    <source>
        <dbReference type="SAM" id="MobiDB-lite"/>
    </source>
</evidence>
<keyword evidence="5" id="KW-0539">Nucleus</keyword>
<keyword evidence="3" id="KW-0238">DNA-binding</keyword>
<gene>
    <name evidence="8" type="ORF">PSALAMII_LOCUS965</name>
</gene>
<dbReference type="AlphaFoldDB" id="A0A9W4N287"/>
<accession>A0A9W4N287</accession>
<proteinExistence type="predicted"/>
<dbReference type="SUPFAM" id="SSF55455">
    <property type="entry name" value="SRF-like"/>
    <property type="match status" value="1"/>
</dbReference>
<sequence length="109" mass="12246">MAATDSSRPQRPTLKRKLMRQKQCRRKSNLMKKACEYSEMCEADVCLGIRLRETGQVFILSADASGFWGFLGSQLNCYYPAPYLITQRDLKTSGKPVVAHPSDKANSQA</sequence>
<reference evidence="8" key="1">
    <citation type="submission" date="2021-07" db="EMBL/GenBank/DDBJ databases">
        <authorList>
            <person name="Branca A.L. A."/>
        </authorList>
    </citation>
    <scope>NUCLEOTIDE SEQUENCE</scope>
</reference>
<dbReference type="OrthoDB" id="440553at2759"/>
<organism evidence="8 9">
    <name type="scientific">Penicillium salamii</name>
    <dbReference type="NCBI Taxonomy" id="1612424"/>
    <lineage>
        <taxon>Eukaryota</taxon>
        <taxon>Fungi</taxon>
        <taxon>Dikarya</taxon>
        <taxon>Ascomycota</taxon>
        <taxon>Pezizomycotina</taxon>
        <taxon>Eurotiomycetes</taxon>
        <taxon>Eurotiomycetidae</taxon>
        <taxon>Eurotiales</taxon>
        <taxon>Aspergillaceae</taxon>
        <taxon>Penicillium</taxon>
    </lineage>
</organism>
<comment type="caution">
    <text evidence="8">The sequence shown here is derived from an EMBL/GenBank/DDBJ whole genome shotgun (WGS) entry which is preliminary data.</text>
</comment>
<name>A0A9W4N287_9EURO</name>
<feature type="compositionally biased region" description="Basic residues" evidence="6">
    <location>
        <begin position="13"/>
        <end position="23"/>
    </location>
</feature>
<dbReference type="GO" id="GO:0046983">
    <property type="term" value="F:protein dimerization activity"/>
    <property type="evidence" value="ECO:0007669"/>
    <property type="project" value="InterPro"/>
</dbReference>
<evidence type="ECO:0000256" key="5">
    <source>
        <dbReference type="ARBA" id="ARBA00023242"/>
    </source>
</evidence>
<dbReference type="Pfam" id="PF00319">
    <property type="entry name" value="SRF-TF"/>
    <property type="match status" value="1"/>
</dbReference>
<feature type="region of interest" description="Disordered" evidence="6">
    <location>
        <begin position="1"/>
        <end position="23"/>
    </location>
</feature>
<feature type="compositionally biased region" description="Polar residues" evidence="6">
    <location>
        <begin position="1"/>
        <end position="10"/>
    </location>
</feature>
<evidence type="ECO:0000313" key="9">
    <source>
        <dbReference type="Proteomes" id="UP001152592"/>
    </source>
</evidence>
<evidence type="ECO:0000259" key="7">
    <source>
        <dbReference type="Pfam" id="PF00319"/>
    </source>
</evidence>
<evidence type="ECO:0000256" key="4">
    <source>
        <dbReference type="ARBA" id="ARBA00023163"/>
    </source>
</evidence>
<keyword evidence="2" id="KW-0805">Transcription regulation</keyword>
<feature type="domain" description="MADS-box" evidence="7">
    <location>
        <begin position="24"/>
        <end position="49"/>
    </location>
</feature>
<evidence type="ECO:0000256" key="2">
    <source>
        <dbReference type="ARBA" id="ARBA00023015"/>
    </source>
</evidence>
<dbReference type="InterPro" id="IPR002100">
    <property type="entry name" value="TF_MADSbox"/>
</dbReference>
<comment type="subcellular location">
    <subcellularLocation>
        <location evidence="1">Nucleus</location>
    </subcellularLocation>
</comment>
<evidence type="ECO:0000313" key="8">
    <source>
        <dbReference type="EMBL" id="CAG8261917.1"/>
    </source>
</evidence>
<dbReference type="GO" id="GO:0005634">
    <property type="term" value="C:nucleus"/>
    <property type="evidence" value="ECO:0007669"/>
    <property type="project" value="UniProtKB-SubCell"/>
</dbReference>
<protein>
    <recommendedName>
        <fullName evidence="7">MADS-box domain-containing protein</fullName>
    </recommendedName>
</protein>
<dbReference type="Proteomes" id="UP001152592">
    <property type="component" value="Unassembled WGS sequence"/>
</dbReference>
<evidence type="ECO:0000256" key="1">
    <source>
        <dbReference type="ARBA" id="ARBA00004123"/>
    </source>
</evidence>